<dbReference type="SUPFAM" id="SSF52540">
    <property type="entry name" value="P-loop containing nucleoside triphosphate hydrolases"/>
    <property type="match status" value="1"/>
</dbReference>
<organism evidence="2 3">
    <name type="scientific">Spirosoma liriopis</name>
    <dbReference type="NCBI Taxonomy" id="2937440"/>
    <lineage>
        <taxon>Bacteria</taxon>
        <taxon>Pseudomonadati</taxon>
        <taxon>Bacteroidota</taxon>
        <taxon>Cytophagia</taxon>
        <taxon>Cytophagales</taxon>
        <taxon>Cytophagaceae</taxon>
        <taxon>Spirosoma</taxon>
    </lineage>
</organism>
<accession>A0ABT0HUJ6</accession>
<protein>
    <submittedName>
        <fullName evidence="2">ParA family protein</fullName>
    </submittedName>
</protein>
<dbReference type="InterPro" id="IPR002586">
    <property type="entry name" value="CobQ/CobB/MinD/ParA_Nub-bd_dom"/>
</dbReference>
<gene>
    <name evidence="2" type="ORF">M0L20_28415</name>
</gene>
<dbReference type="InterPro" id="IPR027417">
    <property type="entry name" value="P-loop_NTPase"/>
</dbReference>
<evidence type="ECO:0000259" key="1">
    <source>
        <dbReference type="Pfam" id="PF01656"/>
    </source>
</evidence>
<dbReference type="Gene3D" id="3.40.50.300">
    <property type="entry name" value="P-loop containing nucleotide triphosphate hydrolases"/>
    <property type="match status" value="1"/>
</dbReference>
<keyword evidence="3" id="KW-1185">Reference proteome</keyword>
<reference evidence="2 3" key="1">
    <citation type="submission" date="2022-04" db="EMBL/GenBank/DDBJ databases">
        <title>Spirosoma sp. strain RP8 genome sequencing and assembly.</title>
        <authorList>
            <person name="Jung Y."/>
        </authorList>
    </citation>
    <scope>NUCLEOTIDE SEQUENCE [LARGE SCALE GENOMIC DNA]</scope>
    <source>
        <strain evidence="2 3">RP8</strain>
    </source>
</reference>
<dbReference type="Pfam" id="PF01656">
    <property type="entry name" value="CbiA"/>
    <property type="match status" value="1"/>
</dbReference>
<dbReference type="PANTHER" id="PTHR13696:SF96">
    <property type="entry name" value="COBQ_COBB_MIND_PARA NUCLEOTIDE BINDING DOMAIN-CONTAINING PROTEIN"/>
    <property type="match status" value="1"/>
</dbReference>
<comment type="caution">
    <text evidence="2">The sequence shown here is derived from an EMBL/GenBank/DDBJ whole genome shotgun (WGS) entry which is preliminary data.</text>
</comment>
<dbReference type="PIRSF" id="PIRSF009320">
    <property type="entry name" value="Nuc_binding_HP_1000"/>
    <property type="match status" value="1"/>
</dbReference>
<proteinExistence type="predicted"/>
<evidence type="ECO:0000313" key="3">
    <source>
        <dbReference type="Proteomes" id="UP001202180"/>
    </source>
</evidence>
<name>A0ABT0HUJ6_9BACT</name>
<dbReference type="RefSeq" id="WP_248480579.1">
    <property type="nucleotide sequence ID" value="NZ_JALPRF010000012.1"/>
</dbReference>
<dbReference type="InterPro" id="IPR050678">
    <property type="entry name" value="DNA_Partitioning_ATPase"/>
</dbReference>
<evidence type="ECO:0000313" key="2">
    <source>
        <dbReference type="EMBL" id="MCK8495823.1"/>
    </source>
</evidence>
<dbReference type="EMBL" id="JALPRF010000012">
    <property type="protein sequence ID" value="MCK8495823.1"/>
    <property type="molecule type" value="Genomic_DNA"/>
</dbReference>
<sequence length="199" mass="21604">MKTITVAHQKGGVGKTTLALNLAYCFADSATVAVTDTDLQGSINSLGKLVTGIDLVSPEAVLAKSLTDYDLLVIDTPPYLTNRLQELFELSDYVLVPVKPGVLDAMAVRATIALLNESMKKRPGLKAGIVLNMVMPRTSLTTEVKEVLQEYDLPLLGTMIHQRVSFTRSPLTAGVFESDDEKAKDEIQSLATDILNQLR</sequence>
<feature type="domain" description="CobQ/CobB/MinD/ParA nucleotide binding" evidence="1">
    <location>
        <begin position="4"/>
        <end position="171"/>
    </location>
</feature>
<dbReference type="Proteomes" id="UP001202180">
    <property type="component" value="Unassembled WGS sequence"/>
</dbReference>
<dbReference type="PANTHER" id="PTHR13696">
    <property type="entry name" value="P-LOOP CONTAINING NUCLEOSIDE TRIPHOSPHATE HYDROLASE"/>
    <property type="match status" value="1"/>
</dbReference>
<dbReference type="CDD" id="cd02042">
    <property type="entry name" value="ParAB_family"/>
    <property type="match status" value="1"/>
</dbReference>